<feature type="region of interest" description="Disordered" evidence="2">
    <location>
        <begin position="265"/>
        <end position="295"/>
    </location>
</feature>
<dbReference type="GO" id="GO:0003677">
    <property type="term" value="F:DNA binding"/>
    <property type="evidence" value="ECO:0007669"/>
    <property type="project" value="UniProtKB-KW"/>
</dbReference>
<protein>
    <submittedName>
        <fullName evidence="5">Myc protein-like isoform X1</fullName>
    </submittedName>
</protein>
<feature type="compositionally biased region" description="Basic residues" evidence="2">
    <location>
        <begin position="265"/>
        <end position="290"/>
    </location>
</feature>
<organism evidence="4 5">
    <name type="scientific">Acanthaster planci</name>
    <name type="common">Crown-of-thorns starfish</name>
    <dbReference type="NCBI Taxonomy" id="133434"/>
    <lineage>
        <taxon>Eukaryota</taxon>
        <taxon>Metazoa</taxon>
        <taxon>Echinodermata</taxon>
        <taxon>Eleutherozoa</taxon>
        <taxon>Asterozoa</taxon>
        <taxon>Asteroidea</taxon>
        <taxon>Valvatacea</taxon>
        <taxon>Valvatida</taxon>
        <taxon>Acanthasteridae</taxon>
        <taxon>Acanthaster</taxon>
    </lineage>
</organism>
<dbReference type="InterPro" id="IPR050433">
    <property type="entry name" value="Myc_transcription_factors"/>
</dbReference>
<dbReference type="InterPro" id="IPR011598">
    <property type="entry name" value="bHLH_dom"/>
</dbReference>
<proteinExistence type="predicted"/>
<name>A0A8B7YHF5_ACAPL</name>
<evidence type="ECO:0000313" key="5">
    <source>
        <dbReference type="RefSeq" id="XP_022092012.1"/>
    </source>
</evidence>
<evidence type="ECO:0000259" key="3">
    <source>
        <dbReference type="PROSITE" id="PS50888"/>
    </source>
</evidence>
<accession>A0A8B7YHF5</accession>
<keyword evidence="4" id="KW-1185">Reference proteome</keyword>
<feature type="region of interest" description="Disordered" evidence="2">
    <location>
        <begin position="339"/>
        <end position="381"/>
    </location>
</feature>
<dbReference type="Gene3D" id="4.10.280.10">
    <property type="entry name" value="Helix-loop-helix DNA-binding domain"/>
    <property type="match status" value="1"/>
</dbReference>
<feature type="compositionally biased region" description="Low complexity" evidence="2">
    <location>
        <begin position="344"/>
        <end position="372"/>
    </location>
</feature>
<dbReference type="InterPro" id="IPR012682">
    <property type="entry name" value="Tscrpt_reg_Myc_N"/>
</dbReference>
<dbReference type="OrthoDB" id="5964374at2759"/>
<dbReference type="Pfam" id="PF00010">
    <property type="entry name" value="HLH"/>
    <property type="match status" value="1"/>
</dbReference>
<dbReference type="InterPro" id="IPR002418">
    <property type="entry name" value="Tscrpt_reg_Myc"/>
</dbReference>
<dbReference type="SMART" id="SM00353">
    <property type="entry name" value="HLH"/>
    <property type="match status" value="1"/>
</dbReference>
<dbReference type="RefSeq" id="XP_022092012.1">
    <property type="nucleotide sequence ID" value="XM_022236320.1"/>
</dbReference>
<feature type="region of interest" description="Disordered" evidence="2">
    <location>
        <begin position="103"/>
        <end position="123"/>
    </location>
</feature>
<keyword evidence="1" id="KW-0238">DNA-binding</keyword>
<dbReference type="Proteomes" id="UP000694845">
    <property type="component" value="Unplaced"/>
</dbReference>
<sequence length="465" mass="52261">MQGWSSLRELTSVFPVDHCTGFIHQLISAMATIAAFRFCDHRDHNYHRCSSETSEVNSLDDSDSVDSCLVGPDQEEEFYASSLTPPTPSEDIWKKFELYPTPPLSPSHPDGAKEAPAPTRSQEGEADLLQEVTNILMDDDDLPWMTRTCHFSDPVFRAPSPVTPPLIQDCMWSSIIAEERRKFFLKTEKKSEEKAKKAVPSSNSGLMLPPLVPASEYGSSDCVDPSAVFPYPLSETRLDLFSTGTNTPSDSEEEIDVVTVEKKLTNHRHHHHKSHTTRPYHRHHTAKPRAHPPQQQSINITLLGKRGRPSNATILSIPIKKLKTEGNLEEVKQMLQKSNLVRTSSAGNSRVSSRGSSRGSSRPSSQPGSHPSSDSEDTEKRACHNVLERKRREDLRTSFLHLRDEVPELNSSDRAAKVVILKKATDYVISLQDTEESLKMELERETRRNLDLRERLEALLAPHPV</sequence>
<dbReference type="GO" id="GO:0003700">
    <property type="term" value="F:DNA-binding transcription factor activity"/>
    <property type="evidence" value="ECO:0007669"/>
    <property type="project" value="InterPro"/>
</dbReference>
<dbReference type="PRINTS" id="PR00044">
    <property type="entry name" value="LEUZIPPRMYC"/>
</dbReference>
<dbReference type="InterPro" id="IPR036638">
    <property type="entry name" value="HLH_DNA-bd_sf"/>
</dbReference>
<dbReference type="PANTHER" id="PTHR45851">
    <property type="entry name" value="MYC PROTO-ONCOGENE"/>
    <property type="match status" value="1"/>
</dbReference>
<gene>
    <name evidence="5" type="primary">LOC110980035</name>
</gene>
<dbReference type="GeneID" id="110980035"/>
<dbReference type="SUPFAM" id="SSF47459">
    <property type="entry name" value="HLH, helix-loop-helix DNA-binding domain"/>
    <property type="match status" value="1"/>
</dbReference>
<dbReference type="CDD" id="cd11400">
    <property type="entry name" value="bHLHzip_Myc"/>
    <property type="match status" value="1"/>
</dbReference>
<evidence type="ECO:0000256" key="1">
    <source>
        <dbReference type="ARBA" id="ARBA00023125"/>
    </source>
</evidence>
<dbReference type="OMA" id="ECIRSMQ"/>
<dbReference type="GO" id="GO:0046983">
    <property type="term" value="F:protein dimerization activity"/>
    <property type="evidence" value="ECO:0007669"/>
    <property type="project" value="InterPro"/>
</dbReference>
<feature type="domain" description="BHLH" evidence="3">
    <location>
        <begin position="379"/>
        <end position="431"/>
    </location>
</feature>
<evidence type="ECO:0000256" key="2">
    <source>
        <dbReference type="SAM" id="MobiDB-lite"/>
    </source>
</evidence>
<reference evidence="5" key="1">
    <citation type="submission" date="2025-08" db="UniProtKB">
        <authorList>
            <consortium name="RefSeq"/>
        </authorList>
    </citation>
    <scope>IDENTIFICATION</scope>
</reference>
<evidence type="ECO:0000313" key="4">
    <source>
        <dbReference type="Proteomes" id="UP000694845"/>
    </source>
</evidence>
<dbReference type="KEGG" id="aplc:110980035"/>
<dbReference type="FunFam" id="4.10.280.10:FF:000019">
    <property type="entry name" value="Myc proto-oncogene protein"/>
    <property type="match status" value="1"/>
</dbReference>
<dbReference type="PROSITE" id="PS50888">
    <property type="entry name" value="BHLH"/>
    <property type="match status" value="1"/>
</dbReference>
<dbReference type="PIRSF" id="PIRSF001705">
    <property type="entry name" value="Myc_protein"/>
    <property type="match status" value="1"/>
</dbReference>
<dbReference type="Pfam" id="PF01056">
    <property type="entry name" value="Myc_N"/>
    <property type="match status" value="1"/>
</dbReference>
<dbReference type="AlphaFoldDB" id="A0A8B7YHF5"/>